<dbReference type="EMBL" id="JAPDFL010000001">
    <property type="protein sequence ID" value="MCW1934006.1"/>
    <property type="molecule type" value="Genomic_DNA"/>
</dbReference>
<sequence length="165" mass="18077">MFPRPTRALFALCAALCAASPALAQTPARFPAIPEAQIEAALNNAYCGNTITTISRTVGQIEGWRGYAMLLCDPQNEPAGVFVAWMQTNGRREFVPTSADGVPFRMPSSPTVNDGNQQSQATYFVTRLRNNVAICYFARANSRTAPFTASFCWYVDAQGNVIDRR</sequence>
<evidence type="ECO:0000313" key="2">
    <source>
        <dbReference type="EMBL" id="MCW1934006.1"/>
    </source>
</evidence>
<name>A0ABT3H2L4_9RHOB</name>
<organism evidence="2 3">
    <name type="scientific">Pararhodobacter zhoushanensis</name>
    <dbReference type="NCBI Taxonomy" id="2479545"/>
    <lineage>
        <taxon>Bacteria</taxon>
        <taxon>Pseudomonadati</taxon>
        <taxon>Pseudomonadota</taxon>
        <taxon>Alphaproteobacteria</taxon>
        <taxon>Rhodobacterales</taxon>
        <taxon>Paracoccaceae</taxon>
        <taxon>Pararhodobacter</taxon>
    </lineage>
</organism>
<dbReference type="Proteomes" id="UP001208938">
    <property type="component" value="Unassembled WGS sequence"/>
</dbReference>
<dbReference type="RefSeq" id="WP_264417444.1">
    <property type="nucleotide sequence ID" value="NZ_JAPDFL010000001.1"/>
</dbReference>
<evidence type="ECO:0000313" key="3">
    <source>
        <dbReference type="Proteomes" id="UP001208938"/>
    </source>
</evidence>
<proteinExistence type="predicted"/>
<evidence type="ECO:0000256" key="1">
    <source>
        <dbReference type="SAM" id="SignalP"/>
    </source>
</evidence>
<gene>
    <name evidence="2" type="ORF">OKW52_17530</name>
</gene>
<keyword evidence="3" id="KW-1185">Reference proteome</keyword>
<keyword evidence="1" id="KW-0732">Signal</keyword>
<feature type="signal peptide" evidence="1">
    <location>
        <begin position="1"/>
        <end position="24"/>
    </location>
</feature>
<accession>A0ABT3H2L4</accession>
<comment type="caution">
    <text evidence="2">The sequence shown here is derived from an EMBL/GenBank/DDBJ whole genome shotgun (WGS) entry which is preliminary data.</text>
</comment>
<feature type="chain" id="PRO_5046743532" evidence="1">
    <location>
        <begin position="25"/>
        <end position="165"/>
    </location>
</feature>
<protein>
    <submittedName>
        <fullName evidence="2">Uncharacterized protein</fullName>
    </submittedName>
</protein>
<reference evidence="2 3" key="1">
    <citation type="submission" date="2022-10" db="EMBL/GenBank/DDBJ databases">
        <title>Pararhodobacter sp. nov., isolated from marine algae.</title>
        <authorList>
            <person name="Choi B.J."/>
            <person name="Kim J.M."/>
            <person name="Lee J.K."/>
            <person name="Choi D.G."/>
            <person name="Jeon C.O."/>
        </authorList>
    </citation>
    <scope>NUCLEOTIDE SEQUENCE [LARGE SCALE GENOMIC DNA]</scope>
    <source>
        <strain evidence="2 3">ZQ420</strain>
    </source>
</reference>